<evidence type="ECO:0000313" key="2">
    <source>
        <dbReference type="EMBL" id="KZT20597.1"/>
    </source>
</evidence>
<feature type="compositionally biased region" description="Polar residues" evidence="1">
    <location>
        <begin position="105"/>
        <end position="116"/>
    </location>
</feature>
<dbReference type="OrthoDB" id="10533180at2759"/>
<feature type="compositionally biased region" description="Basic and acidic residues" evidence="1">
    <location>
        <begin position="119"/>
        <end position="146"/>
    </location>
</feature>
<feature type="compositionally biased region" description="Polar residues" evidence="1">
    <location>
        <begin position="15"/>
        <end position="37"/>
    </location>
</feature>
<accession>A0A165P6N3</accession>
<sequence length="340" mass="36992">MEPAAESVENKNKLSKNMSKGTTKTIVQSLRPSQPTLSAEPESGSPRQSRTPPEAKRYAYCFDSSGTLLPYRSGLHLRNNEETSPTRAASTPKPQDASGGDENKTPSSSAGGSSTEWEQDMRFSLDKIQRQIKELDDRALARRMSDDMCSTPRSNQHSSKSKTRSEQILPSPLRSPIESTTDTPGQTRSGESAHSLSTAAGRSSSREDLSDLIAQFPRPPSLLSIPRYSTLSLGPVLGLQDLPRDRGSIASGYQISQGGIPTPPLTPLIASTVNFDSKERKSLDFMELGLFPTVRGEDLIGGARTYKRRPLGENAPRVRESLRSGRMVTEGKENTTARGT</sequence>
<feature type="compositionally biased region" description="Basic and acidic residues" evidence="1">
    <location>
        <begin position="316"/>
        <end position="340"/>
    </location>
</feature>
<feature type="compositionally biased region" description="Polar residues" evidence="1">
    <location>
        <begin position="82"/>
        <end position="93"/>
    </location>
</feature>
<dbReference type="Proteomes" id="UP000076761">
    <property type="component" value="Unassembled WGS sequence"/>
</dbReference>
<evidence type="ECO:0000256" key="1">
    <source>
        <dbReference type="SAM" id="MobiDB-lite"/>
    </source>
</evidence>
<keyword evidence="3" id="KW-1185">Reference proteome</keyword>
<feature type="region of interest" description="Disordered" evidence="1">
    <location>
        <begin position="310"/>
        <end position="340"/>
    </location>
</feature>
<dbReference type="InParanoid" id="A0A165P6N3"/>
<dbReference type="AlphaFoldDB" id="A0A165P6N3"/>
<name>A0A165P6N3_9AGAM</name>
<evidence type="ECO:0000313" key="3">
    <source>
        <dbReference type="Proteomes" id="UP000076761"/>
    </source>
</evidence>
<gene>
    <name evidence="2" type="ORF">NEOLEDRAFT_1140576</name>
</gene>
<protein>
    <submittedName>
        <fullName evidence="2">Uncharacterized protein</fullName>
    </submittedName>
</protein>
<organism evidence="2 3">
    <name type="scientific">Neolentinus lepideus HHB14362 ss-1</name>
    <dbReference type="NCBI Taxonomy" id="1314782"/>
    <lineage>
        <taxon>Eukaryota</taxon>
        <taxon>Fungi</taxon>
        <taxon>Dikarya</taxon>
        <taxon>Basidiomycota</taxon>
        <taxon>Agaricomycotina</taxon>
        <taxon>Agaricomycetes</taxon>
        <taxon>Gloeophyllales</taxon>
        <taxon>Gloeophyllaceae</taxon>
        <taxon>Neolentinus</taxon>
    </lineage>
</organism>
<feature type="region of interest" description="Disordered" evidence="1">
    <location>
        <begin position="1"/>
        <end position="208"/>
    </location>
</feature>
<reference evidence="2 3" key="1">
    <citation type="journal article" date="2016" name="Mol. Biol. Evol.">
        <title>Comparative Genomics of Early-Diverging Mushroom-Forming Fungi Provides Insights into the Origins of Lignocellulose Decay Capabilities.</title>
        <authorList>
            <person name="Nagy L.G."/>
            <person name="Riley R."/>
            <person name="Tritt A."/>
            <person name="Adam C."/>
            <person name="Daum C."/>
            <person name="Floudas D."/>
            <person name="Sun H."/>
            <person name="Yadav J.S."/>
            <person name="Pangilinan J."/>
            <person name="Larsson K.H."/>
            <person name="Matsuura K."/>
            <person name="Barry K."/>
            <person name="Labutti K."/>
            <person name="Kuo R."/>
            <person name="Ohm R.A."/>
            <person name="Bhattacharya S.S."/>
            <person name="Shirouzu T."/>
            <person name="Yoshinaga Y."/>
            <person name="Martin F.M."/>
            <person name="Grigoriev I.V."/>
            <person name="Hibbett D.S."/>
        </authorList>
    </citation>
    <scope>NUCLEOTIDE SEQUENCE [LARGE SCALE GENOMIC DNA]</scope>
    <source>
        <strain evidence="2 3">HHB14362 ss-1</strain>
    </source>
</reference>
<proteinExistence type="predicted"/>
<feature type="compositionally biased region" description="Polar residues" evidence="1">
    <location>
        <begin position="177"/>
        <end position="203"/>
    </location>
</feature>
<dbReference type="EMBL" id="KV425618">
    <property type="protein sequence ID" value="KZT20597.1"/>
    <property type="molecule type" value="Genomic_DNA"/>
</dbReference>